<dbReference type="PANTHER" id="PTHR43369">
    <property type="entry name" value="PHOSPHORIBOSYLGLYCINAMIDE FORMYLTRANSFERASE"/>
    <property type="match status" value="1"/>
</dbReference>
<name>A0A4Q4KPX1_9FLAO</name>
<dbReference type="InterPro" id="IPR002376">
    <property type="entry name" value="Formyl_transf_N"/>
</dbReference>
<dbReference type="GO" id="GO:0006189">
    <property type="term" value="P:'de novo' IMP biosynthetic process"/>
    <property type="evidence" value="ECO:0007669"/>
    <property type="project" value="UniProtKB-UniPathway"/>
</dbReference>
<comment type="similarity">
    <text evidence="5">Belongs to the GART family.</text>
</comment>
<dbReference type="OrthoDB" id="9806170at2"/>
<evidence type="ECO:0000256" key="4">
    <source>
        <dbReference type="ARBA" id="ARBA00022755"/>
    </source>
</evidence>
<evidence type="ECO:0000259" key="9">
    <source>
        <dbReference type="Pfam" id="PF00551"/>
    </source>
</evidence>
<feature type="domain" description="Formyl transferase N-terminal" evidence="9">
    <location>
        <begin position="4"/>
        <end position="181"/>
    </location>
</feature>
<dbReference type="Pfam" id="PF00551">
    <property type="entry name" value="Formyl_trans_N"/>
    <property type="match status" value="1"/>
</dbReference>
<dbReference type="EMBL" id="SETE01000003">
    <property type="protein sequence ID" value="RYM34059.1"/>
    <property type="molecule type" value="Genomic_DNA"/>
</dbReference>
<keyword evidence="4" id="KW-0658">Purine biosynthesis</keyword>
<dbReference type="GO" id="GO:0005829">
    <property type="term" value="C:cytosol"/>
    <property type="evidence" value="ECO:0007669"/>
    <property type="project" value="TreeGrafter"/>
</dbReference>
<keyword evidence="11" id="KW-1185">Reference proteome</keyword>
<evidence type="ECO:0000313" key="10">
    <source>
        <dbReference type="EMBL" id="RYM34059.1"/>
    </source>
</evidence>
<evidence type="ECO:0000256" key="6">
    <source>
        <dbReference type="ARBA" id="ARBA00041324"/>
    </source>
</evidence>
<comment type="catalytic activity">
    <reaction evidence="8">
        <text>N(1)-(5-phospho-beta-D-ribosyl)glycinamide + (6R)-10-formyltetrahydrofolate = N(2)-formyl-N(1)-(5-phospho-beta-D-ribosyl)glycinamide + (6S)-5,6,7,8-tetrahydrofolate + H(+)</text>
        <dbReference type="Rhea" id="RHEA:15053"/>
        <dbReference type="ChEBI" id="CHEBI:15378"/>
        <dbReference type="ChEBI" id="CHEBI:57453"/>
        <dbReference type="ChEBI" id="CHEBI:143788"/>
        <dbReference type="ChEBI" id="CHEBI:147286"/>
        <dbReference type="ChEBI" id="CHEBI:195366"/>
        <dbReference type="EC" id="2.1.2.2"/>
    </reaction>
</comment>
<dbReference type="PANTHER" id="PTHR43369:SF2">
    <property type="entry name" value="PHOSPHORIBOSYLGLYCINAMIDE FORMYLTRANSFERASE"/>
    <property type="match status" value="1"/>
</dbReference>
<keyword evidence="3 10" id="KW-0808">Transferase</keyword>
<dbReference type="GO" id="GO:0004644">
    <property type="term" value="F:phosphoribosylglycinamide formyltransferase activity"/>
    <property type="evidence" value="ECO:0007669"/>
    <property type="project" value="UniProtKB-EC"/>
</dbReference>
<evidence type="ECO:0000256" key="3">
    <source>
        <dbReference type="ARBA" id="ARBA00022679"/>
    </source>
</evidence>
<dbReference type="InterPro" id="IPR004607">
    <property type="entry name" value="GART"/>
</dbReference>
<dbReference type="InterPro" id="IPR001555">
    <property type="entry name" value="GART_AS"/>
</dbReference>
<organism evidence="10 11">
    <name type="scientific">Brumimicrobium glaciale</name>
    <dbReference type="NCBI Taxonomy" id="200475"/>
    <lineage>
        <taxon>Bacteria</taxon>
        <taxon>Pseudomonadati</taxon>
        <taxon>Bacteroidota</taxon>
        <taxon>Flavobacteriia</taxon>
        <taxon>Flavobacteriales</taxon>
        <taxon>Crocinitomicaceae</taxon>
        <taxon>Brumimicrobium</taxon>
    </lineage>
</organism>
<evidence type="ECO:0000256" key="1">
    <source>
        <dbReference type="ARBA" id="ARBA00005054"/>
    </source>
</evidence>
<dbReference type="Proteomes" id="UP000293952">
    <property type="component" value="Unassembled WGS sequence"/>
</dbReference>
<protein>
    <recommendedName>
        <fullName evidence="2">phosphoribosylglycinamide formyltransferase 1</fullName>
        <ecNumber evidence="2">2.1.2.2</ecNumber>
    </recommendedName>
    <alternativeName>
        <fullName evidence="7">5'-phosphoribosylglycinamide transformylase</fullName>
    </alternativeName>
    <alternativeName>
        <fullName evidence="6">GAR transformylase</fullName>
    </alternativeName>
</protein>
<comment type="pathway">
    <text evidence="1">Purine metabolism; IMP biosynthesis via de novo pathway; N(2)-formyl-N(1)-(5-phospho-D-ribosyl)glycinamide from N(1)-(5-phospho-D-ribosyl)glycinamide (10-formyl THF route): step 1/1.</text>
</comment>
<dbReference type="EC" id="2.1.2.2" evidence="2"/>
<dbReference type="UniPathway" id="UPA00074">
    <property type="reaction ID" value="UER00126"/>
</dbReference>
<dbReference type="SUPFAM" id="SSF53328">
    <property type="entry name" value="Formyltransferase"/>
    <property type="match status" value="1"/>
</dbReference>
<evidence type="ECO:0000256" key="2">
    <source>
        <dbReference type="ARBA" id="ARBA00012254"/>
    </source>
</evidence>
<comment type="caution">
    <text evidence="10">The sequence shown here is derived from an EMBL/GenBank/DDBJ whole genome shotgun (WGS) entry which is preliminary data.</text>
</comment>
<evidence type="ECO:0000256" key="8">
    <source>
        <dbReference type="ARBA" id="ARBA00047664"/>
    </source>
</evidence>
<evidence type="ECO:0000256" key="5">
    <source>
        <dbReference type="ARBA" id="ARBA00038440"/>
    </source>
</evidence>
<dbReference type="AlphaFoldDB" id="A0A4Q4KPX1"/>
<proteinExistence type="inferred from homology"/>
<sequence>MNTKRIAIFASGSGSNAIKLIEHFDKSPEINAVLLLTNNENAGVLEKTEEFIDQVVINNDGANDGSFLTELMQEERIDYIILAGYLRKIPNELIKAYPTQIINIHPALLPKYGGKGMYGMKVHQAVLDNKETESGITIHLVNDIYDEGKILAQYKVELSPKDDVNTIQKKVLVVEHKHFSEEVEKYIQEQG</sequence>
<dbReference type="CDD" id="cd08645">
    <property type="entry name" value="FMT_core_GART"/>
    <property type="match status" value="1"/>
</dbReference>
<evidence type="ECO:0000256" key="7">
    <source>
        <dbReference type="ARBA" id="ARBA00041682"/>
    </source>
</evidence>
<dbReference type="Gene3D" id="3.40.50.170">
    <property type="entry name" value="Formyl transferase, N-terminal domain"/>
    <property type="match status" value="1"/>
</dbReference>
<evidence type="ECO:0000313" key="11">
    <source>
        <dbReference type="Proteomes" id="UP000293952"/>
    </source>
</evidence>
<dbReference type="RefSeq" id="WP_130093500.1">
    <property type="nucleotide sequence ID" value="NZ_SETE01000003.1"/>
</dbReference>
<accession>A0A4Q4KPX1</accession>
<dbReference type="InterPro" id="IPR036477">
    <property type="entry name" value="Formyl_transf_N_sf"/>
</dbReference>
<gene>
    <name evidence="10" type="ORF">ERX46_08850</name>
</gene>
<reference evidence="10 11" key="1">
    <citation type="submission" date="2019-02" db="EMBL/GenBank/DDBJ databases">
        <title>Genome sequence of the sea-ice species Brumimicrobium glaciale.</title>
        <authorList>
            <person name="Bowman J.P."/>
        </authorList>
    </citation>
    <scope>NUCLEOTIDE SEQUENCE [LARGE SCALE GENOMIC DNA]</scope>
    <source>
        <strain evidence="10 11">IC156</strain>
    </source>
</reference>
<dbReference type="PROSITE" id="PS00373">
    <property type="entry name" value="GART"/>
    <property type="match status" value="1"/>
</dbReference>